<sequence>MKEEDCFSDSNNPSCNVERKRIVAPRTSDEEALFLAQKYYNHWPLLEAKLAYNIEDGRNKRLMLLEKIAEDLSTKFGVAVRDRRYCEQKLRDMKKEARRSLYAHSQQQRKFSNQFGFNEKYALNCNEGLRKEPNKAIKLIIEALQSKDLFKEGSEGKNTLNSSKRLDDKSIGITRAGDEDIHSDEMEFLEEDTNSNTNYKEKIIPENVQLPLFSQAPPTFQKQIPNNLPNITSSNISNRMENHGNSFKILSAPFSMLPVSLFSPPDNNNINKNDTSPVLFENIAANLLQLQNNVVLGNVLGISEDNGQQKNELDMKIQKDFNCIRNNKIDKGKKERKVRGSNQIWRCVKKFDTTDDYEKWLSGEISHWYRNKRIQLTNGYQHLFYCRYSQKAGYQQCRSQMRANYNKETMQISVEVNDKPHLHELLKDENNPRKVTGNESNYNRASSIYNSSLPIPIVTTSSSLPSTPNSIQGLLSINLGDIKENTSSLSLVNDSNNNNVNCNTATTTSSISNTSAFTGDGTRSHLSTPSSNNNGSDFTKENQEKKRILKRKHQSGYRNPLVNRVFITEEIEKNREIKKFYQELNSQLGTVTEAFLNFLSLGCQFFESHLEKDQKLEGSNSVIIKKKILNNTQ</sequence>
<proteinExistence type="predicted"/>
<feature type="compositionally biased region" description="Polar residues" evidence="1">
    <location>
        <begin position="524"/>
        <end position="537"/>
    </location>
</feature>
<dbReference type="WormBase" id="SRAE_1000307700">
    <property type="protein sequence ID" value="SRP01424"/>
    <property type="gene ID" value="WBGene00259694"/>
</dbReference>
<evidence type="ECO:0000313" key="3">
    <source>
        <dbReference type="Proteomes" id="UP000035682"/>
    </source>
</evidence>
<dbReference type="EMBL" id="LN609528">
    <property type="protein sequence ID" value="CEF64824.1"/>
    <property type="molecule type" value="Genomic_DNA"/>
</dbReference>
<evidence type="ECO:0000313" key="2">
    <source>
        <dbReference type="EMBL" id="CEF64824.1"/>
    </source>
</evidence>
<dbReference type="AlphaFoldDB" id="A0A090MX51"/>
<reference evidence="4" key="2">
    <citation type="submission" date="2020-12" db="UniProtKB">
        <authorList>
            <consortium name="WormBaseParasite"/>
        </authorList>
    </citation>
    <scope>IDENTIFICATION</scope>
</reference>
<gene>
    <name evidence="2 4 5" type="ORF">SRAE_1000307700</name>
</gene>
<reference evidence="2 3" key="1">
    <citation type="submission" date="2014-09" db="EMBL/GenBank/DDBJ databases">
        <authorList>
            <person name="Martin A.A."/>
        </authorList>
    </citation>
    <scope>NUCLEOTIDE SEQUENCE</scope>
    <source>
        <strain evidence="3">ED321</strain>
        <strain evidence="2">ED321 Heterogonic</strain>
    </source>
</reference>
<evidence type="ECO:0000256" key="1">
    <source>
        <dbReference type="SAM" id="MobiDB-lite"/>
    </source>
</evidence>
<dbReference type="OrthoDB" id="5875609at2759"/>
<dbReference type="WBParaSite" id="SRAE_1000307700.1">
    <property type="protein sequence ID" value="SRAE_1000307700.1"/>
    <property type="gene ID" value="WBGene00259694"/>
</dbReference>
<evidence type="ECO:0000313" key="4">
    <source>
        <dbReference type="WBParaSite" id="SRAE_1000307700.1"/>
    </source>
</evidence>
<dbReference type="RefSeq" id="XP_024504025.1">
    <property type="nucleotide sequence ID" value="XM_024650226.1"/>
</dbReference>
<dbReference type="GeneID" id="36377189"/>
<feature type="compositionally biased region" description="Low complexity" evidence="1">
    <location>
        <begin position="506"/>
        <end position="518"/>
    </location>
</feature>
<evidence type="ECO:0000313" key="5">
    <source>
        <dbReference type="WormBase" id="SRAE_1000307700"/>
    </source>
</evidence>
<feature type="region of interest" description="Disordered" evidence="1">
    <location>
        <begin position="506"/>
        <end position="544"/>
    </location>
</feature>
<dbReference type="CTD" id="36377189"/>
<keyword evidence="3" id="KW-1185">Reference proteome</keyword>
<dbReference type="Proteomes" id="UP000035682">
    <property type="component" value="Unplaced"/>
</dbReference>
<protein>
    <submittedName>
        <fullName evidence="2 4">Uncharacterized protein</fullName>
    </submittedName>
</protein>
<name>A0A090MX51_STRRB</name>
<accession>A0A090MX51</accession>
<organism evidence="2">
    <name type="scientific">Strongyloides ratti</name>
    <name type="common">Parasitic roundworm</name>
    <dbReference type="NCBI Taxonomy" id="34506"/>
    <lineage>
        <taxon>Eukaryota</taxon>
        <taxon>Metazoa</taxon>
        <taxon>Ecdysozoa</taxon>
        <taxon>Nematoda</taxon>
        <taxon>Chromadorea</taxon>
        <taxon>Rhabditida</taxon>
        <taxon>Tylenchina</taxon>
        <taxon>Panagrolaimomorpha</taxon>
        <taxon>Strongyloidoidea</taxon>
        <taxon>Strongyloididae</taxon>
        <taxon>Strongyloides</taxon>
    </lineage>
</organism>